<evidence type="ECO:0000259" key="7">
    <source>
        <dbReference type="PROSITE" id="PS50168"/>
    </source>
</evidence>
<dbReference type="GO" id="GO:2001237">
    <property type="term" value="P:negative regulation of extrinsic apoptotic signaling pathway"/>
    <property type="evidence" value="ECO:0007669"/>
    <property type="project" value="UniProtKB-ARBA"/>
</dbReference>
<dbReference type="AlphaFoldDB" id="K9IWY4"/>
<dbReference type="GO" id="GO:0008047">
    <property type="term" value="F:enzyme activator activity"/>
    <property type="evidence" value="ECO:0007669"/>
    <property type="project" value="UniProtKB-ARBA"/>
</dbReference>
<dbReference type="SMART" id="SM00031">
    <property type="entry name" value="DED"/>
    <property type="match status" value="2"/>
</dbReference>
<keyword evidence="6" id="KW-0732">Signal</keyword>
<dbReference type="Gene3D" id="1.10.533.10">
    <property type="entry name" value="Death Domain, Fas"/>
    <property type="match status" value="2"/>
</dbReference>
<dbReference type="FunFam" id="1.10.533.10:FF:000016">
    <property type="entry name" value="CASP8 and FADD-like apoptosis regulator"/>
    <property type="match status" value="1"/>
</dbReference>
<dbReference type="PANTHER" id="PTHR48169">
    <property type="entry name" value="DED DOMAIN-CONTAINING PROTEIN"/>
    <property type="match status" value="1"/>
</dbReference>
<dbReference type="SUPFAM" id="SSF47986">
    <property type="entry name" value="DEATH domain"/>
    <property type="match status" value="2"/>
</dbReference>
<dbReference type="PROSITE" id="PS50168">
    <property type="entry name" value="DED"/>
    <property type="match status" value="2"/>
</dbReference>
<evidence type="ECO:0000256" key="2">
    <source>
        <dbReference type="ARBA" id="ARBA00022703"/>
    </source>
</evidence>
<evidence type="ECO:0000256" key="6">
    <source>
        <dbReference type="SAM" id="SignalP"/>
    </source>
</evidence>
<dbReference type="CDD" id="cd08340">
    <property type="entry name" value="DED_c-FLIP_r2"/>
    <property type="match status" value="1"/>
</dbReference>
<dbReference type="GO" id="GO:0060544">
    <property type="term" value="P:regulation of necroptotic process"/>
    <property type="evidence" value="ECO:0007669"/>
    <property type="project" value="UniProtKB-ARBA"/>
</dbReference>
<evidence type="ECO:0000313" key="8">
    <source>
        <dbReference type="EMBL" id="JAA45926.1"/>
    </source>
</evidence>
<dbReference type="FunFam" id="1.10.533.10:FF:000020">
    <property type="entry name" value="CASP8 and FADD like apoptosis regulator"/>
    <property type="match status" value="1"/>
</dbReference>
<dbReference type="InterPro" id="IPR011029">
    <property type="entry name" value="DEATH-like_dom_sf"/>
</dbReference>
<organism evidence="8">
    <name type="scientific">Desmodus rotundus</name>
    <name type="common">Vampire bat</name>
    <dbReference type="NCBI Taxonomy" id="9430"/>
    <lineage>
        <taxon>Eukaryota</taxon>
        <taxon>Metazoa</taxon>
        <taxon>Chordata</taxon>
        <taxon>Craniata</taxon>
        <taxon>Vertebrata</taxon>
        <taxon>Euteleostomi</taxon>
        <taxon>Mammalia</taxon>
        <taxon>Eutheria</taxon>
        <taxon>Laurasiatheria</taxon>
        <taxon>Chiroptera</taxon>
        <taxon>Yangochiroptera</taxon>
        <taxon>Phyllostomidae</taxon>
        <taxon>Desmodontinae</taxon>
        <taxon>Desmodus</taxon>
    </lineage>
</organism>
<reference evidence="8" key="1">
    <citation type="submission" date="2012-11" db="EMBL/GenBank/DDBJ databases">
        <title>The Vampirome: Transcriptome and Proteome Analysis of the Submandibular and Accessory Glands of the Vampire Bat and Vector of Human Rabies, Desmodus rotundus.</title>
        <authorList>
            <person name="Francischetti I.M.B."/>
            <person name="Assumpcao T.C.F."/>
            <person name="Ma D."/>
            <person name="Vicente E.C."/>
            <person name="Ribeiro J.M.C."/>
        </authorList>
    </citation>
    <scope>NUCLEOTIDE SEQUENCE</scope>
    <source>
        <tissue evidence="8">Salivary gland</tissue>
    </source>
</reference>
<feature type="domain" description="DED" evidence="7">
    <location>
        <begin position="31"/>
        <end position="103"/>
    </location>
</feature>
<dbReference type="Pfam" id="PF01335">
    <property type="entry name" value="DED"/>
    <property type="match status" value="2"/>
</dbReference>
<proteinExistence type="evidence at transcript level"/>
<feature type="domain" description="DED" evidence="7">
    <location>
        <begin position="122"/>
        <end position="202"/>
    </location>
</feature>
<dbReference type="GO" id="GO:0006915">
    <property type="term" value="P:apoptotic process"/>
    <property type="evidence" value="ECO:0007669"/>
    <property type="project" value="UniProtKB-KW"/>
</dbReference>
<accession>K9IWY4</accession>
<dbReference type="PANTHER" id="PTHR48169:SF3">
    <property type="entry name" value="CASP8 AND FADD LIKE APOPTOSIS REGULATOR"/>
    <property type="match status" value="1"/>
</dbReference>
<protein>
    <recommendedName>
        <fullName evidence="5">CASP8 and FADD-like apoptosis regulator</fullName>
    </recommendedName>
</protein>
<dbReference type="GO" id="GO:0005737">
    <property type="term" value="C:cytoplasm"/>
    <property type="evidence" value="ECO:0007669"/>
    <property type="project" value="UniProtKB-ARBA"/>
</dbReference>
<feature type="signal peptide" evidence="6">
    <location>
        <begin position="1"/>
        <end position="26"/>
    </location>
</feature>
<keyword evidence="3" id="KW-0677">Repeat</keyword>
<name>K9IWY4_DESRO</name>
<keyword evidence="2" id="KW-0053">Apoptosis</keyword>
<evidence type="ECO:0000256" key="1">
    <source>
        <dbReference type="ARBA" id="ARBA00010134"/>
    </source>
</evidence>
<evidence type="ECO:0000256" key="5">
    <source>
        <dbReference type="ARBA" id="ARBA00074066"/>
    </source>
</evidence>
<comment type="similarity">
    <text evidence="1">Belongs to the peptidase C14A family.</text>
</comment>
<comment type="function">
    <text evidence="4">Apoptosis regulator protein which may function as a crucial link between cell survival and cell death pathways in mammalian cells. Acts as an inhibitor of TNFRSF6 mediated apoptosis. A proteolytic fragment (p43) is likely retained in the death-inducing signaling complex (DISC) thereby blocking further recruitment and processing of caspase-8 at the complex. Full length and shorter isoforms have been shown either to induce apoptosis or to reduce TNFRSF-triggered apoptosis. Lacks enzymatic (caspase) activity.</text>
</comment>
<sequence>MKSVASWPSVNWTGVLLLHFLARTLNVTYMMSAEVIHQIEEALDEDEKEMLLFLCRDVTADVAARNVRDLLDGLNERGKLPTMGLAELLYRVRRFDLLKRILKMDKTTVEAYLLRHPHLVSDYRVLMTEIGEDLDKSDMSSLIFLMRDYMGRGKTAKNKDKSFLDLVMELEKLNLVAPDQLDLLERCLKNIHRIDLKTKIQKYKQSAQGTGTNYINALQASLPNLSLKDPSYNLRVSLEQYYGIPA</sequence>
<dbReference type="CDD" id="cd08337">
    <property type="entry name" value="DED_c-FLIP_r1"/>
    <property type="match status" value="1"/>
</dbReference>
<dbReference type="InterPro" id="IPR001875">
    <property type="entry name" value="DED_dom"/>
</dbReference>
<evidence type="ECO:0000256" key="4">
    <source>
        <dbReference type="ARBA" id="ARBA00057217"/>
    </source>
</evidence>
<dbReference type="EMBL" id="GABZ01007599">
    <property type="protein sequence ID" value="JAA45926.1"/>
    <property type="molecule type" value="mRNA"/>
</dbReference>
<evidence type="ECO:0000256" key="3">
    <source>
        <dbReference type="ARBA" id="ARBA00022737"/>
    </source>
</evidence>
<feature type="chain" id="PRO_5003932312" description="CASP8 and FADD-like apoptosis regulator" evidence="6">
    <location>
        <begin position="27"/>
        <end position="246"/>
    </location>
</feature>